<gene>
    <name evidence="4" type="ORF">UU55_C0005G0085</name>
</gene>
<dbReference type="EMBL" id="LCBB01000005">
    <property type="protein sequence ID" value="KKS03177.1"/>
    <property type="molecule type" value="Genomic_DNA"/>
</dbReference>
<dbReference type="PANTHER" id="PTHR48051">
    <property type="match status" value="1"/>
</dbReference>
<evidence type="ECO:0000313" key="4">
    <source>
        <dbReference type="EMBL" id="KKS03177.1"/>
    </source>
</evidence>
<dbReference type="SMART" id="SM00369">
    <property type="entry name" value="LRR_TYP"/>
    <property type="match status" value="3"/>
</dbReference>
<dbReference type="PROSITE" id="PS51450">
    <property type="entry name" value="LRR"/>
    <property type="match status" value="1"/>
</dbReference>
<evidence type="ECO:0000256" key="1">
    <source>
        <dbReference type="ARBA" id="ARBA00022614"/>
    </source>
</evidence>
<organism evidence="4 5">
    <name type="scientific">candidate division WWE3 bacterium GW2011_GWC2_41_23</name>
    <dbReference type="NCBI Taxonomy" id="1619123"/>
    <lineage>
        <taxon>Bacteria</taxon>
        <taxon>Katanobacteria</taxon>
    </lineage>
</organism>
<evidence type="ECO:0000256" key="3">
    <source>
        <dbReference type="SAM" id="Phobius"/>
    </source>
</evidence>
<protein>
    <submittedName>
        <fullName evidence="4">Leucine rich repeat protein</fullName>
    </submittedName>
</protein>
<dbReference type="AlphaFoldDB" id="A0A0G0VU25"/>
<proteinExistence type="predicted"/>
<dbReference type="SUPFAM" id="SSF52058">
    <property type="entry name" value="L domain-like"/>
    <property type="match status" value="1"/>
</dbReference>
<accession>A0A0G0VU25</accession>
<dbReference type="InterPro" id="IPR050216">
    <property type="entry name" value="LRR_domain-containing"/>
</dbReference>
<evidence type="ECO:0000256" key="2">
    <source>
        <dbReference type="ARBA" id="ARBA00022737"/>
    </source>
</evidence>
<keyword evidence="3" id="KW-1133">Transmembrane helix</keyword>
<keyword evidence="2" id="KW-0677">Repeat</keyword>
<name>A0A0G0VU25_UNCKA</name>
<dbReference type="InterPro" id="IPR032675">
    <property type="entry name" value="LRR_dom_sf"/>
</dbReference>
<dbReference type="InterPro" id="IPR003591">
    <property type="entry name" value="Leu-rich_rpt_typical-subtyp"/>
</dbReference>
<feature type="transmembrane region" description="Helical" evidence="3">
    <location>
        <begin position="12"/>
        <end position="29"/>
    </location>
</feature>
<dbReference type="Proteomes" id="UP000033947">
    <property type="component" value="Unassembled WGS sequence"/>
</dbReference>
<keyword evidence="3" id="KW-0472">Membrane</keyword>
<comment type="caution">
    <text evidence="4">The sequence shown here is derived from an EMBL/GenBank/DDBJ whole genome shotgun (WGS) entry which is preliminary data.</text>
</comment>
<dbReference type="Gene3D" id="3.80.10.10">
    <property type="entry name" value="Ribonuclease Inhibitor"/>
    <property type="match status" value="1"/>
</dbReference>
<keyword evidence="3" id="KW-0812">Transmembrane</keyword>
<dbReference type="InterPro" id="IPR001611">
    <property type="entry name" value="Leu-rich_rpt"/>
</dbReference>
<sequence>MWYNLPIKKSIFPIIAILAFLVLGIYYVFQYQKSTTPVVTPVVKAPIVANSAPAPVVVAPNLLTDKVIDLNGTSLVSVPADLLNNTAVVDLNLSNNLITTLPSQIQAWVNLEAFRIGNNKLTALPAEIRFFTKLAVLDASNNDITGVPAEIGQLTNLKEIDLSDNGITEFPNEILKLTGLETLDIRGNPVTAAHLKLLQDNLTDTEILFE</sequence>
<reference evidence="4 5" key="1">
    <citation type="journal article" date="2015" name="Nature">
        <title>rRNA introns, odd ribosomes, and small enigmatic genomes across a large radiation of phyla.</title>
        <authorList>
            <person name="Brown C.T."/>
            <person name="Hug L.A."/>
            <person name="Thomas B.C."/>
            <person name="Sharon I."/>
            <person name="Castelle C.J."/>
            <person name="Singh A."/>
            <person name="Wilkins M.J."/>
            <person name="Williams K.H."/>
            <person name="Banfield J.F."/>
        </authorList>
    </citation>
    <scope>NUCLEOTIDE SEQUENCE [LARGE SCALE GENOMIC DNA]</scope>
</reference>
<dbReference type="PANTHER" id="PTHR48051:SF1">
    <property type="entry name" value="RAS SUPPRESSOR PROTEIN 1"/>
    <property type="match status" value="1"/>
</dbReference>
<dbReference type="GO" id="GO:0005737">
    <property type="term" value="C:cytoplasm"/>
    <property type="evidence" value="ECO:0007669"/>
    <property type="project" value="TreeGrafter"/>
</dbReference>
<evidence type="ECO:0000313" key="5">
    <source>
        <dbReference type="Proteomes" id="UP000033947"/>
    </source>
</evidence>
<keyword evidence="1" id="KW-0433">Leucine-rich repeat</keyword>
<dbReference type="Pfam" id="PF13855">
    <property type="entry name" value="LRR_8"/>
    <property type="match status" value="1"/>
</dbReference>